<keyword evidence="2" id="KW-1185">Reference proteome</keyword>
<protein>
    <recommendedName>
        <fullName evidence="3">F-box domain protein</fullName>
    </recommendedName>
</protein>
<accession>A0A0F4YTJ8</accession>
<dbReference type="PANTHER" id="PTHR46035">
    <property type="entry name" value="TETRATRICOPEPTIDE REPEAT PROTEIN 4"/>
    <property type="match status" value="1"/>
</dbReference>
<gene>
    <name evidence="1" type="ORF">T310_4546</name>
</gene>
<evidence type="ECO:0000313" key="1">
    <source>
        <dbReference type="EMBL" id="KKA21425.1"/>
    </source>
</evidence>
<dbReference type="EMBL" id="LASV01000185">
    <property type="protein sequence ID" value="KKA21425.1"/>
    <property type="molecule type" value="Genomic_DNA"/>
</dbReference>
<dbReference type="Proteomes" id="UP000053958">
    <property type="component" value="Unassembled WGS sequence"/>
</dbReference>
<dbReference type="GeneID" id="25316894"/>
<dbReference type="InterPro" id="IPR011990">
    <property type="entry name" value="TPR-like_helical_dom_sf"/>
</dbReference>
<dbReference type="AlphaFoldDB" id="A0A0F4YTJ8"/>
<dbReference type="SUPFAM" id="SSF48452">
    <property type="entry name" value="TPR-like"/>
    <property type="match status" value="1"/>
</dbReference>
<dbReference type="PANTHER" id="PTHR46035:SF3">
    <property type="entry name" value="TRANSLOCATION PROTEIN SEC72"/>
    <property type="match status" value="1"/>
</dbReference>
<comment type="caution">
    <text evidence="1">The sequence shown here is derived from an EMBL/GenBank/DDBJ whole genome shotgun (WGS) entry which is preliminary data.</text>
</comment>
<dbReference type="RefSeq" id="XP_013328037.1">
    <property type="nucleotide sequence ID" value="XM_013472583.1"/>
</dbReference>
<proteinExistence type="predicted"/>
<organism evidence="1 2">
    <name type="scientific">Rasamsonia emersonii (strain ATCC 16479 / CBS 393.64 / IMI 116815)</name>
    <dbReference type="NCBI Taxonomy" id="1408163"/>
    <lineage>
        <taxon>Eukaryota</taxon>
        <taxon>Fungi</taxon>
        <taxon>Dikarya</taxon>
        <taxon>Ascomycota</taxon>
        <taxon>Pezizomycotina</taxon>
        <taxon>Eurotiomycetes</taxon>
        <taxon>Eurotiomycetidae</taxon>
        <taxon>Eurotiales</taxon>
        <taxon>Trichocomaceae</taxon>
        <taxon>Rasamsonia</taxon>
    </lineage>
</organism>
<reference evidence="1 2" key="1">
    <citation type="submission" date="2015-04" db="EMBL/GenBank/DDBJ databases">
        <authorList>
            <person name="Heijne W.H."/>
            <person name="Fedorova N.D."/>
            <person name="Nierman W.C."/>
            <person name="Vollebregt A.W."/>
            <person name="Zhao Z."/>
            <person name="Wu L."/>
            <person name="Kumar M."/>
            <person name="Stam H."/>
            <person name="van den Berg M.A."/>
            <person name="Pel H.J."/>
        </authorList>
    </citation>
    <scope>NUCLEOTIDE SEQUENCE [LARGE SCALE GENOMIC DNA]</scope>
    <source>
        <strain evidence="1 2">CBS 393.64</strain>
    </source>
</reference>
<dbReference type="GO" id="GO:0030544">
    <property type="term" value="F:Hsp70 protein binding"/>
    <property type="evidence" value="ECO:0007669"/>
    <property type="project" value="TreeGrafter"/>
</dbReference>
<dbReference type="STRING" id="1408163.A0A0F4YTJ8"/>
<dbReference type="GO" id="GO:0051879">
    <property type="term" value="F:Hsp90 protein binding"/>
    <property type="evidence" value="ECO:0007669"/>
    <property type="project" value="TreeGrafter"/>
</dbReference>
<sequence>MASDLDSFTQYPLQLDPATKAISLATTEGLSSSQAEAINSELQSLNNLHRSLVSLDPPNVPPPPLPINPKRSAQVTKLRDTANAAFRKSNFAEAVKLYTYAIDMALGRPPWEPLSLVRDELSGLYANRAQAHMSQQNWPEGWVDAKSSVECKPVGNVKGWWRGGKCLIEMGRWDEARAWVEQALGIEGKTGEGGKELLALIEEIQQGSQKLSYYTAQLPNKIPRTEKNRKLDAALGLIAAYRRSTRTARIAG</sequence>
<name>A0A0F4YTJ8_RASE3</name>
<dbReference type="OrthoDB" id="433738at2759"/>
<evidence type="ECO:0008006" key="3">
    <source>
        <dbReference type="Google" id="ProtNLM"/>
    </source>
</evidence>
<evidence type="ECO:0000313" key="2">
    <source>
        <dbReference type="Proteomes" id="UP000053958"/>
    </source>
</evidence>
<dbReference type="Gene3D" id="1.25.40.10">
    <property type="entry name" value="Tetratricopeptide repeat domain"/>
    <property type="match status" value="1"/>
</dbReference>
<dbReference type="GO" id="GO:0005829">
    <property type="term" value="C:cytosol"/>
    <property type="evidence" value="ECO:0007669"/>
    <property type="project" value="TreeGrafter"/>
</dbReference>
<dbReference type="GO" id="GO:0006457">
    <property type="term" value="P:protein folding"/>
    <property type="evidence" value="ECO:0007669"/>
    <property type="project" value="TreeGrafter"/>
</dbReference>
<dbReference type="GO" id="GO:0005634">
    <property type="term" value="C:nucleus"/>
    <property type="evidence" value="ECO:0007669"/>
    <property type="project" value="TreeGrafter"/>
</dbReference>